<evidence type="ECO:0000259" key="1">
    <source>
        <dbReference type="Pfam" id="PF20148"/>
    </source>
</evidence>
<organism evidence="2 3">
    <name type="scientific">Candidatus Protochlamydia amoebophila</name>
    <dbReference type="NCBI Taxonomy" id="362787"/>
    <lineage>
        <taxon>Bacteria</taxon>
        <taxon>Pseudomonadati</taxon>
        <taxon>Chlamydiota</taxon>
        <taxon>Chlamydiia</taxon>
        <taxon>Parachlamydiales</taxon>
        <taxon>Parachlamydiaceae</taxon>
        <taxon>Candidatus Protochlamydia</taxon>
    </lineage>
</organism>
<gene>
    <name evidence="2" type="ORF">DB44_BI00020</name>
</gene>
<accession>A0A0C1JRY7</accession>
<dbReference type="AlphaFoldDB" id="A0A0C1JRY7"/>
<feature type="domain" description="DUF6531" evidence="1">
    <location>
        <begin position="41"/>
        <end position="78"/>
    </location>
</feature>
<reference evidence="2 3" key="1">
    <citation type="journal article" date="2014" name="Mol. Biol. Evol.">
        <title>Massive expansion of Ubiquitination-related gene families within the Chlamydiae.</title>
        <authorList>
            <person name="Domman D."/>
            <person name="Collingro A."/>
            <person name="Lagkouvardos I."/>
            <person name="Gehre L."/>
            <person name="Weinmaier T."/>
            <person name="Rattei T."/>
            <person name="Subtil A."/>
            <person name="Horn M."/>
        </authorList>
    </citation>
    <scope>NUCLEOTIDE SEQUENCE [LARGE SCALE GENOMIC DNA]</scope>
    <source>
        <strain evidence="2 3">EI2</strain>
    </source>
</reference>
<comment type="caution">
    <text evidence="2">The sequence shown here is derived from an EMBL/GenBank/DDBJ whole genome shotgun (WGS) entry which is preliminary data.</text>
</comment>
<dbReference type="RefSeq" id="WP_039356953.1">
    <property type="nucleotide sequence ID" value="NZ_JSAN01000032.1"/>
</dbReference>
<dbReference type="InterPro" id="IPR045351">
    <property type="entry name" value="DUF6531"/>
</dbReference>
<dbReference type="PATRIC" id="fig|362787.3.peg.571"/>
<evidence type="ECO:0000313" key="3">
    <source>
        <dbReference type="Proteomes" id="UP000031465"/>
    </source>
</evidence>
<evidence type="ECO:0000313" key="2">
    <source>
        <dbReference type="EMBL" id="KIC73236.1"/>
    </source>
</evidence>
<dbReference type="Proteomes" id="UP000031465">
    <property type="component" value="Unassembled WGS sequence"/>
</dbReference>
<name>A0A0C1JRY7_9BACT</name>
<dbReference type="EMBL" id="JSAN01000032">
    <property type="protein sequence ID" value="KIC73236.1"/>
    <property type="molecule type" value="Genomic_DNA"/>
</dbReference>
<dbReference type="Pfam" id="PF20148">
    <property type="entry name" value="DUF6531"/>
    <property type="match status" value="1"/>
</dbReference>
<protein>
    <recommendedName>
        <fullName evidence="1">DUF6531 domain-containing protein</fullName>
    </recommendedName>
</protein>
<proteinExistence type="predicted"/>
<sequence>MTIFPHWLLTIFTLCLYLPALSAGHLQLVSTESDPNAFIQNSVNVINGDYCESATDLVITGPDVLVVQRFYSTKDTISGIQAGG</sequence>